<dbReference type="PANTHER" id="PTHR16138">
    <property type="entry name" value="MYCOPHENOLIC ACID ACYL-GLUCURONIDE ESTERASE, MITOCHONDRIAL"/>
    <property type="match status" value="1"/>
</dbReference>
<dbReference type="SUPFAM" id="SSF53474">
    <property type="entry name" value="alpha/beta-Hydrolases"/>
    <property type="match status" value="1"/>
</dbReference>
<proteinExistence type="predicted"/>
<dbReference type="InterPro" id="IPR000073">
    <property type="entry name" value="AB_hydrolase_1"/>
</dbReference>
<evidence type="ECO:0000313" key="14">
    <source>
        <dbReference type="Proteomes" id="UP000500930"/>
    </source>
</evidence>
<dbReference type="PRINTS" id="PR00111">
    <property type="entry name" value="ABHYDROLASE"/>
</dbReference>
<evidence type="ECO:0000256" key="4">
    <source>
        <dbReference type="ARBA" id="ARBA00039132"/>
    </source>
</evidence>
<dbReference type="GO" id="GO:0004553">
    <property type="term" value="F:hydrolase activity, hydrolyzing O-glycosyl compounds"/>
    <property type="evidence" value="ECO:0007669"/>
    <property type="project" value="TreeGrafter"/>
</dbReference>
<evidence type="ECO:0000256" key="1">
    <source>
        <dbReference type="ARBA" id="ARBA00012423"/>
    </source>
</evidence>
<keyword evidence="14" id="KW-1185">Reference proteome</keyword>
<dbReference type="Pfam" id="PF00561">
    <property type="entry name" value="Abhydrolase_1"/>
    <property type="match status" value="1"/>
</dbReference>
<evidence type="ECO:0000259" key="12">
    <source>
        <dbReference type="Pfam" id="PF00561"/>
    </source>
</evidence>
<dbReference type="EC" id="3.1.1.93" evidence="4"/>
<evidence type="ECO:0000256" key="7">
    <source>
        <dbReference type="ARBA" id="ARBA00042645"/>
    </source>
</evidence>
<evidence type="ECO:0000256" key="2">
    <source>
        <dbReference type="ARBA" id="ARBA00022801"/>
    </source>
</evidence>
<dbReference type="EMBL" id="CP046391">
    <property type="protein sequence ID" value="QJC27285.1"/>
    <property type="molecule type" value="Genomic_DNA"/>
</dbReference>
<gene>
    <name evidence="13" type="primary">menH_2</name>
    <name evidence="13" type="ORF">ANPL_00860</name>
</gene>
<comment type="catalytic activity">
    <reaction evidence="11">
        <text>mycophenolic acid O-acyl-beta-D-glucuronide + H2O = mycophenolate + D-glucuronate + H(+)</text>
        <dbReference type="Rhea" id="RHEA:34179"/>
        <dbReference type="ChEBI" id="CHEBI:15377"/>
        <dbReference type="ChEBI" id="CHEBI:15378"/>
        <dbReference type="ChEBI" id="CHEBI:58720"/>
        <dbReference type="ChEBI" id="CHEBI:62932"/>
        <dbReference type="ChEBI" id="CHEBI:66982"/>
        <dbReference type="EC" id="3.1.1.93"/>
    </reaction>
    <physiologicalReaction direction="left-to-right" evidence="11">
        <dbReference type="Rhea" id="RHEA:34180"/>
    </physiologicalReaction>
</comment>
<evidence type="ECO:0000256" key="6">
    <source>
        <dbReference type="ARBA" id="ARBA00041520"/>
    </source>
</evidence>
<evidence type="ECO:0000256" key="9">
    <source>
        <dbReference type="ARBA" id="ARBA00046047"/>
    </source>
</evidence>
<feature type="domain" description="AB hydrolase-1" evidence="12">
    <location>
        <begin position="60"/>
        <end position="137"/>
    </location>
</feature>
<dbReference type="InterPro" id="IPR029058">
    <property type="entry name" value="AB_hydrolase_fold"/>
</dbReference>
<dbReference type="InterPro" id="IPR052382">
    <property type="entry name" value="ABHD10_acyl-thioesterase"/>
</dbReference>
<evidence type="ECO:0000256" key="3">
    <source>
        <dbReference type="ARBA" id="ARBA00022946"/>
    </source>
</evidence>
<name>A0A858PXH7_9RICK</name>
<dbReference type="Gene3D" id="3.40.50.1820">
    <property type="entry name" value="alpha/beta hydrolase"/>
    <property type="match status" value="1"/>
</dbReference>
<dbReference type="EC" id="3.1.2.22" evidence="1"/>
<keyword evidence="2" id="KW-0378">Hydrolase</keyword>
<evidence type="ECO:0000256" key="10">
    <source>
        <dbReference type="ARBA" id="ARBA00047409"/>
    </source>
</evidence>
<organism evidence="13 14">
    <name type="scientific">Anaplasma platys</name>
    <dbReference type="NCBI Taxonomy" id="949"/>
    <lineage>
        <taxon>Bacteria</taxon>
        <taxon>Pseudomonadati</taxon>
        <taxon>Pseudomonadota</taxon>
        <taxon>Alphaproteobacteria</taxon>
        <taxon>Rickettsiales</taxon>
        <taxon>Anaplasmataceae</taxon>
        <taxon>Anaplasma</taxon>
    </lineage>
</organism>
<dbReference type="AlphaFoldDB" id="A0A858PXH7"/>
<evidence type="ECO:0000256" key="11">
    <source>
        <dbReference type="ARBA" id="ARBA00047972"/>
    </source>
</evidence>
<comment type="catalytic activity">
    <reaction evidence="10">
        <text>S-hexadecanoyl-L-cysteinyl-[protein] + H2O = L-cysteinyl-[protein] + hexadecanoate + H(+)</text>
        <dbReference type="Rhea" id="RHEA:19233"/>
        <dbReference type="Rhea" id="RHEA-COMP:10131"/>
        <dbReference type="Rhea" id="RHEA-COMP:11032"/>
        <dbReference type="ChEBI" id="CHEBI:7896"/>
        <dbReference type="ChEBI" id="CHEBI:15377"/>
        <dbReference type="ChEBI" id="CHEBI:15378"/>
        <dbReference type="ChEBI" id="CHEBI:29950"/>
        <dbReference type="ChEBI" id="CHEBI:74151"/>
        <dbReference type="EC" id="3.1.2.22"/>
    </reaction>
    <physiologicalReaction direction="left-to-right" evidence="10">
        <dbReference type="Rhea" id="RHEA:19234"/>
    </physiologicalReaction>
</comment>
<sequence>MQLLMREKRLLTLEDGSHLAYLKADFGSSVTVVFFCGFRSSMLATKASAIYDHCIANKTNCVVFDYLGHGDSSANFEDCCLSDWRKNCDVVIEQLTDTPLVVVGSSMGGWLALHAAADHPHRVLGLVTLAAAPDFTEDVESSMSTEDRVLLENDGKVELLVHDCSYLITKKLLKDGKNHLLLNRDIIPVKCPVVLIHGMQDVTVPYEHSITVAKKLQSSDVSVQLLKSGDHKLNEQPMLDRIQRIVHCVVAKAAKSIT</sequence>
<dbReference type="GO" id="GO:0102390">
    <property type="term" value="F:mycophenolic acid acyl-glucuronide esterase activity"/>
    <property type="evidence" value="ECO:0007669"/>
    <property type="project" value="UniProtKB-EC"/>
</dbReference>
<protein>
    <recommendedName>
        <fullName evidence="5">Palmitoyl-protein thioesterase ABHD10, mitochondrial</fullName>
        <ecNumber evidence="4">3.1.1.93</ecNumber>
        <ecNumber evidence="1">3.1.2.22</ecNumber>
    </recommendedName>
    <alternativeName>
        <fullName evidence="7">Acyl-protein thioesterase ABHD10</fullName>
    </alternativeName>
    <alternativeName>
        <fullName evidence="8">Alpha/beta hydrolase domain-containing protein 10</fullName>
    </alternativeName>
    <alternativeName>
        <fullName evidence="6">Mycophenolic acid acyl-glucuronide esterase, mitochondrial</fullName>
    </alternativeName>
</protein>
<comment type="function">
    <text evidence="9">Acts as an acyl-protein thioesterase that hydrolyzes fatty acids from acylated residues in proteins. Regulates the mitochondrial S-depalmitoylation of the nucleophilic active site residue of peroxiredoxin-5/PRDX5, a key antioxidant protein, therefore modulating mitochondrial antioxidant ability. Also catalyzes the deglucuronidation of mycophenolic acid acyl-glucuronide, an active metabolite of the immunosuppressant drug mycophenolate.</text>
</comment>
<reference evidence="13 14" key="1">
    <citation type="journal article" date="2020" name="Pathogens">
        <title>First Whole Genome Sequence of Anaplasma platys, an Obligate Intracellular Rickettsial Pathogen of Dogs.</title>
        <authorList>
            <person name="Llanes A."/>
            <person name="Rajeev S."/>
        </authorList>
    </citation>
    <scope>NUCLEOTIDE SEQUENCE [LARGE SCALE GENOMIC DNA]</scope>
    <source>
        <strain evidence="13 14">S3</strain>
    </source>
</reference>
<dbReference type="PANTHER" id="PTHR16138:SF7">
    <property type="entry name" value="PALMITOYL-PROTEIN THIOESTERASE ABHD10, MITOCHONDRIAL"/>
    <property type="match status" value="1"/>
</dbReference>
<evidence type="ECO:0000313" key="13">
    <source>
        <dbReference type="EMBL" id="QJC27285.1"/>
    </source>
</evidence>
<accession>A0A858PXH7</accession>
<evidence type="ECO:0000256" key="5">
    <source>
        <dbReference type="ARBA" id="ARBA00039314"/>
    </source>
</evidence>
<dbReference type="KEGG" id="aplt:ANPL_00860"/>
<evidence type="ECO:0000256" key="8">
    <source>
        <dbReference type="ARBA" id="ARBA00042704"/>
    </source>
</evidence>
<dbReference type="GO" id="GO:0008474">
    <property type="term" value="F:palmitoyl-(protein) hydrolase activity"/>
    <property type="evidence" value="ECO:0007669"/>
    <property type="project" value="UniProtKB-EC"/>
</dbReference>
<dbReference type="Proteomes" id="UP000500930">
    <property type="component" value="Chromosome"/>
</dbReference>
<keyword evidence="3" id="KW-0809">Transit peptide</keyword>